<evidence type="ECO:0000313" key="1">
    <source>
        <dbReference type="EMBL" id="GGP18034.1"/>
    </source>
</evidence>
<reference evidence="1" key="2">
    <citation type="submission" date="2020-09" db="EMBL/GenBank/DDBJ databases">
        <authorList>
            <person name="Sun Q."/>
            <person name="Zhou Y."/>
        </authorList>
    </citation>
    <scope>NUCLEOTIDE SEQUENCE</scope>
    <source>
        <strain evidence="1">CGMCC 4.7430</strain>
    </source>
</reference>
<proteinExistence type="predicted"/>
<protein>
    <recommendedName>
        <fullName evidence="3">SH3 domain-containing protein</fullName>
    </recommendedName>
</protein>
<reference evidence="1" key="1">
    <citation type="journal article" date="2014" name="Int. J. Syst. Evol. Microbiol.">
        <title>Complete genome sequence of Corynebacterium casei LMG S-19264T (=DSM 44701T), isolated from a smear-ripened cheese.</title>
        <authorList>
            <consortium name="US DOE Joint Genome Institute (JGI-PGF)"/>
            <person name="Walter F."/>
            <person name="Albersmeier A."/>
            <person name="Kalinowski J."/>
            <person name="Ruckert C."/>
        </authorList>
    </citation>
    <scope>NUCLEOTIDE SEQUENCE</scope>
    <source>
        <strain evidence="1">CGMCC 4.7430</strain>
    </source>
</reference>
<dbReference type="Proteomes" id="UP000660745">
    <property type="component" value="Unassembled WGS sequence"/>
</dbReference>
<comment type="caution">
    <text evidence="1">The sequence shown here is derived from an EMBL/GenBank/DDBJ whole genome shotgun (WGS) entry which is preliminary data.</text>
</comment>
<sequence length="91" mass="9980">MTYIEVTAKRAAVRDEARADAPIVTGVKKGDILQSCTIAVGRGEPYFKCGAEHYDWYLVSTGTPKSGYLPVTCARKLCPPHADPPPDMRRL</sequence>
<evidence type="ECO:0000313" key="2">
    <source>
        <dbReference type="Proteomes" id="UP000660745"/>
    </source>
</evidence>
<dbReference type="AlphaFoldDB" id="A0A918AHW3"/>
<organism evidence="1 2">
    <name type="scientific">Nonomuraea glycinis</name>
    <dbReference type="NCBI Taxonomy" id="2047744"/>
    <lineage>
        <taxon>Bacteria</taxon>
        <taxon>Bacillati</taxon>
        <taxon>Actinomycetota</taxon>
        <taxon>Actinomycetes</taxon>
        <taxon>Streptosporangiales</taxon>
        <taxon>Streptosporangiaceae</taxon>
        <taxon>Nonomuraea</taxon>
    </lineage>
</organism>
<evidence type="ECO:0008006" key="3">
    <source>
        <dbReference type="Google" id="ProtNLM"/>
    </source>
</evidence>
<dbReference type="EMBL" id="BMNK01000027">
    <property type="protein sequence ID" value="GGP18034.1"/>
    <property type="molecule type" value="Genomic_DNA"/>
</dbReference>
<name>A0A918AHW3_9ACTN</name>
<gene>
    <name evidence="1" type="ORF">GCM10012278_88770</name>
</gene>
<dbReference type="Gene3D" id="2.30.30.40">
    <property type="entry name" value="SH3 Domains"/>
    <property type="match status" value="1"/>
</dbReference>
<accession>A0A918AHW3</accession>
<keyword evidence="2" id="KW-1185">Reference proteome</keyword>